<keyword evidence="3" id="KW-1185">Reference proteome</keyword>
<organism evidence="2 3">
    <name type="scientific">Sphingobium psychrophilum</name>
    <dbReference type="NCBI Taxonomy" id="2728834"/>
    <lineage>
        <taxon>Bacteria</taxon>
        <taxon>Pseudomonadati</taxon>
        <taxon>Pseudomonadota</taxon>
        <taxon>Alphaproteobacteria</taxon>
        <taxon>Sphingomonadales</taxon>
        <taxon>Sphingomonadaceae</taxon>
        <taxon>Sphingobium</taxon>
    </lineage>
</organism>
<feature type="region of interest" description="Disordered" evidence="1">
    <location>
        <begin position="260"/>
        <end position="297"/>
    </location>
</feature>
<sequence>MYRPPASREDRIEILHQAIVAYPLAMLVTSGACGISANLVPFTLQSDAGERGILHAHLAKANSQLADLRAGAEALVIFQGPQAYVSLSWYPTKRLDGKVVPTWNYVMVQARGRPIVIDDPDWLRRQIDALTRQQERYQPEPWFVADAPAAYIDGQLKGITGIEIAIERIEGKWKASQNHPSANKAGVVDGLMAQNPLSPMALIMHSLADSRAWKSSPFQANYVERPMVPMHLIAILFLSLSGMLHDPLAAHFFRRSTRCGDGRARRRRANKEVGLEWRRSSSLSGQSPHLVASMAQG</sequence>
<evidence type="ECO:0000313" key="2">
    <source>
        <dbReference type="EMBL" id="NML11732.1"/>
    </source>
</evidence>
<dbReference type="PANTHER" id="PTHR35802:SF1">
    <property type="entry name" value="PROTEASE SYNTHASE AND SPORULATION PROTEIN PAI 2"/>
    <property type="match status" value="1"/>
</dbReference>
<dbReference type="RefSeq" id="WP_169574174.1">
    <property type="nucleotide sequence ID" value="NZ_JABBFV010000013.1"/>
</dbReference>
<feature type="compositionally biased region" description="Basic and acidic residues" evidence="1">
    <location>
        <begin position="270"/>
        <end position="279"/>
    </location>
</feature>
<dbReference type="Pfam" id="PF04299">
    <property type="entry name" value="FMN_bind_2"/>
    <property type="match status" value="1"/>
</dbReference>
<evidence type="ECO:0000256" key="1">
    <source>
        <dbReference type="SAM" id="MobiDB-lite"/>
    </source>
</evidence>
<dbReference type="InterPro" id="IPR012349">
    <property type="entry name" value="Split_barrel_FMN-bd"/>
</dbReference>
<accession>A0A7X9WXI6</accession>
<dbReference type="Proteomes" id="UP000519023">
    <property type="component" value="Unassembled WGS sequence"/>
</dbReference>
<evidence type="ECO:0000313" key="3">
    <source>
        <dbReference type="Proteomes" id="UP000519023"/>
    </source>
</evidence>
<dbReference type="SUPFAM" id="SSF50475">
    <property type="entry name" value="FMN-binding split barrel"/>
    <property type="match status" value="1"/>
</dbReference>
<dbReference type="PROSITE" id="PS51257">
    <property type="entry name" value="PROKAR_LIPOPROTEIN"/>
    <property type="match status" value="1"/>
</dbReference>
<comment type="caution">
    <text evidence="2">The sequence shown here is derived from an EMBL/GenBank/DDBJ whole genome shotgun (WGS) entry which is preliminary data.</text>
</comment>
<dbReference type="EMBL" id="JABBFV010000013">
    <property type="protein sequence ID" value="NML11732.1"/>
    <property type="molecule type" value="Genomic_DNA"/>
</dbReference>
<dbReference type="AlphaFoldDB" id="A0A7X9WXI6"/>
<gene>
    <name evidence="2" type="ORF">HHL08_16515</name>
</gene>
<reference evidence="2 3" key="1">
    <citation type="submission" date="2020-04" db="EMBL/GenBank/DDBJ databases">
        <title>Sphingobium sp. AR-3-1 isolated from Arctic soil.</title>
        <authorList>
            <person name="Dahal R.H."/>
            <person name="Chaudhary D.K."/>
        </authorList>
    </citation>
    <scope>NUCLEOTIDE SEQUENCE [LARGE SCALE GENOMIC DNA]</scope>
    <source>
        <strain evidence="2 3">AR-3-1</strain>
    </source>
</reference>
<dbReference type="PANTHER" id="PTHR35802">
    <property type="entry name" value="PROTEASE SYNTHASE AND SPORULATION PROTEIN PAI 2"/>
    <property type="match status" value="1"/>
</dbReference>
<name>A0A7X9WXI6_9SPHN</name>
<proteinExistence type="predicted"/>
<dbReference type="Gene3D" id="2.30.110.10">
    <property type="entry name" value="Electron Transport, Fmn-binding Protein, Chain A"/>
    <property type="match status" value="1"/>
</dbReference>
<protein>
    <submittedName>
        <fullName evidence="2">FMN-binding negative transcriptional regulator</fullName>
    </submittedName>
</protein>
<dbReference type="InterPro" id="IPR007396">
    <property type="entry name" value="TR_PAI2-type"/>
</dbReference>